<dbReference type="GO" id="GO:0016020">
    <property type="term" value="C:membrane"/>
    <property type="evidence" value="ECO:0007669"/>
    <property type="project" value="UniProtKB-SubCell"/>
</dbReference>
<evidence type="ECO:0000256" key="6">
    <source>
        <dbReference type="SAM" id="Phobius"/>
    </source>
</evidence>
<evidence type="ECO:0000256" key="5">
    <source>
        <dbReference type="ARBA" id="ARBA00023136"/>
    </source>
</evidence>
<dbReference type="OMA" id="KWGNLAE"/>
<organism evidence="9 10">
    <name type="scientific">Agaricus bisporus var. burnettii (strain JB137-S8 / ATCC MYA-4627 / FGSC 10392)</name>
    <name type="common">White button mushroom</name>
    <dbReference type="NCBI Taxonomy" id="597362"/>
    <lineage>
        <taxon>Eukaryota</taxon>
        <taxon>Fungi</taxon>
        <taxon>Dikarya</taxon>
        <taxon>Basidiomycota</taxon>
        <taxon>Agaricomycotina</taxon>
        <taxon>Agaricomycetes</taxon>
        <taxon>Agaricomycetidae</taxon>
        <taxon>Agaricales</taxon>
        <taxon>Agaricineae</taxon>
        <taxon>Agaricaceae</taxon>
        <taxon>Agaricus</taxon>
    </lineage>
</organism>
<evidence type="ECO:0000256" key="3">
    <source>
        <dbReference type="ARBA" id="ARBA00022692"/>
    </source>
</evidence>
<dbReference type="InParanoid" id="K5X0K3"/>
<reference evidence="10" key="1">
    <citation type="journal article" date="2012" name="Proc. Natl. Acad. Sci. U.S.A.">
        <title>Genome sequence of the button mushroom Agaricus bisporus reveals mechanisms governing adaptation to a humic-rich ecological niche.</title>
        <authorList>
            <person name="Morin E."/>
            <person name="Kohler A."/>
            <person name="Baker A.R."/>
            <person name="Foulongne-Oriol M."/>
            <person name="Lombard V."/>
            <person name="Nagy L.G."/>
            <person name="Ohm R.A."/>
            <person name="Patyshakuliyeva A."/>
            <person name="Brun A."/>
            <person name="Aerts A.L."/>
            <person name="Bailey A.M."/>
            <person name="Billette C."/>
            <person name="Coutinho P.M."/>
            <person name="Deakin G."/>
            <person name="Doddapaneni H."/>
            <person name="Floudas D."/>
            <person name="Grimwood J."/>
            <person name="Hilden K."/>
            <person name="Kuees U."/>
            <person name="LaButti K.M."/>
            <person name="Lapidus A."/>
            <person name="Lindquist E.A."/>
            <person name="Lucas S.M."/>
            <person name="Murat C."/>
            <person name="Riley R.W."/>
            <person name="Salamov A.A."/>
            <person name="Schmutz J."/>
            <person name="Subramanian V."/>
            <person name="Woesten H.A.B."/>
            <person name="Xu J."/>
            <person name="Eastwood D.C."/>
            <person name="Foster G.D."/>
            <person name="Sonnenberg A.S."/>
            <person name="Cullen D."/>
            <person name="de Vries R.P."/>
            <person name="Lundell T."/>
            <person name="Hibbett D.S."/>
            <person name="Henrissat B."/>
            <person name="Burton K.S."/>
            <person name="Kerrigan R.W."/>
            <person name="Challen M.P."/>
            <person name="Grigoriev I.V."/>
            <person name="Martin F."/>
        </authorList>
    </citation>
    <scope>NUCLEOTIDE SEQUENCE [LARGE SCALE GENOMIC DNA]</scope>
    <source>
        <strain evidence="10">JB137-S8 / ATCC MYA-4627 / FGSC 10392</strain>
    </source>
</reference>
<dbReference type="EMBL" id="JH971402">
    <property type="protein sequence ID" value="EKM76417.1"/>
    <property type="molecule type" value="Genomic_DNA"/>
</dbReference>
<evidence type="ECO:0000259" key="8">
    <source>
        <dbReference type="Pfam" id="PF24160"/>
    </source>
</evidence>
<evidence type="ECO:0000256" key="2">
    <source>
        <dbReference type="ARBA" id="ARBA00007558"/>
    </source>
</evidence>
<keyword evidence="5 6" id="KW-0472">Membrane</keyword>
<dbReference type="PANTHER" id="PTHR12770">
    <property type="entry name" value="RUS1 FAMILY PROTEIN C16ORF58"/>
    <property type="match status" value="1"/>
</dbReference>
<feature type="transmembrane region" description="Helical" evidence="6">
    <location>
        <begin position="247"/>
        <end position="265"/>
    </location>
</feature>
<dbReference type="InterPro" id="IPR054549">
    <property type="entry name" value="UVB_sens_RUS_dom"/>
</dbReference>
<dbReference type="GeneID" id="18827396"/>
<dbReference type="InterPro" id="IPR006968">
    <property type="entry name" value="RUS_fam"/>
</dbReference>
<protein>
    <recommendedName>
        <fullName evidence="11">DUF647-domain-containing protein</fullName>
    </recommendedName>
</protein>
<dbReference type="HOGENOM" id="CLU_015325_5_1_1"/>
<comment type="subcellular location">
    <subcellularLocation>
        <location evidence="1">Membrane</location>
    </subcellularLocation>
</comment>
<proteinExistence type="inferred from homology"/>
<evidence type="ECO:0000256" key="4">
    <source>
        <dbReference type="ARBA" id="ARBA00022989"/>
    </source>
</evidence>
<dbReference type="Pfam" id="PF24160">
    <property type="entry name" value="UVB_sens_C"/>
    <property type="match status" value="1"/>
</dbReference>
<gene>
    <name evidence="9" type="ORF">AGABI1DRAFT_131245</name>
</gene>
<keyword evidence="10" id="KW-1185">Reference proteome</keyword>
<dbReference type="RefSeq" id="XP_007332867.1">
    <property type="nucleotide sequence ID" value="XM_007332805.1"/>
</dbReference>
<feature type="domain" description="Root UVB sensitive protein C-terminal" evidence="8">
    <location>
        <begin position="348"/>
        <end position="444"/>
    </location>
</feature>
<dbReference type="AlphaFoldDB" id="K5X0K3"/>
<dbReference type="KEGG" id="abp:AGABI1DRAFT131245"/>
<evidence type="ECO:0000256" key="1">
    <source>
        <dbReference type="ARBA" id="ARBA00004370"/>
    </source>
</evidence>
<keyword evidence="3 6" id="KW-0812">Transmembrane</keyword>
<keyword evidence="4 6" id="KW-1133">Transmembrane helix</keyword>
<dbReference type="PANTHER" id="PTHR12770:SF31">
    <property type="entry name" value="RUS FAMILY MEMBER 1"/>
    <property type="match status" value="1"/>
</dbReference>
<comment type="similarity">
    <text evidence="2">Belongs to the RUS1 family.</text>
</comment>
<dbReference type="OrthoDB" id="364779at2759"/>
<accession>K5X0K3</accession>
<evidence type="ECO:0000259" key="7">
    <source>
        <dbReference type="Pfam" id="PF04884"/>
    </source>
</evidence>
<evidence type="ECO:0000313" key="9">
    <source>
        <dbReference type="EMBL" id="EKM76417.1"/>
    </source>
</evidence>
<dbReference type="Pfam" id="PF04884">
    <property type="entry name" value="UVB_sens_prot"/>
    <property type="match status" value="1"/>
</dbReference>
<feature type="domain" description="Protein root UVB sensitive/RUS" evidence="7">
    <location>
        <begin position="42"/>
        <end position="285"/>
    </location>
</feature>
<sequence length="466" mass="51301">MSDNPALLLVERDDKKRMRELYYSPEKTLHIVEKKSHREYRSKHQDTKELLTKIFLPAGYPNTVTPDYLLYQILNAAQAFCNSLASLLASRAALEGIGVGDPSATSTGAMLISVLQDIFGRIATIIGAYYLGTRLVPEAKKYRFLADVLNDIAVVVDVFNPVFSAFMFPGARVIGLCTSAALRAVCGVLAGGAKAAITLHFATPRGGVGDVGDLNAKDSSKETVLALLGMLLGSVMIPHITSPWVTYPVLLLLISVHLVINYIAVRGLAIRSPNRHRATIAWLWYRSKDECAPSPQAVASRELIFERPENIRDPTTSLVLGKCHVGSAPLDVMRGPALSQEYLDIFHADKYIVCFNPSHETGHLPIIHICFKEGFTRADELKSWIHAVEICRSIALNQVPIQKGSKAVELEHIRSTFQVVKEKYDHFVDHMKKAGWNFDESHLASGSGPKAVLLNIAQTPSRNIPT</sequence>
<dbReference type="Proteomes" id="UP000008493">
    <property type="component" value="Unassembled WGS sequence"/>
</dbReference>
<evidence type="ECO:0008006" key="11">
    <source>
        <dbReference type="Google" id="ProtNLM"/>
    </source>
</evidence>
<dbReference type="InterPro" id="IPR055412">
    <property type="entry name" value="UVB_sens_C"/>
</dbReference>
<evidence type="ECO:0000313" key="10">
    <source>
        <dbReference type="Proteomes" id="UP000008493"/>
    </source>
</evidence>
<name>K5X0K3_AGABU</name>
<dbReference type="eggNOG" id="KOG4249">
    <property type="taxonomic scope" value="Eukaryota"/>
</dbReference>